<reference evidence="2" key="2">
    <citation type="submission" date="2017-10" db="EMBL/GenBank/DDBJ databases">
        <title>Ladona fulva Genome sequencing and assembly.</title>
        <authorList>
            <person name="Murali S."/>
            <person name="Richards S."/>
            <person name="Bandaranaike D."/>
            <person name="Bellair M."/>
            <person name="Blankenburg K."/>
            <person name="Chao H."/>
            <person name="Dinh H."/>
            <person name="Doddapaneni H."/>
            <person name="Dugan-Rocha S."/>
            <person name="Elkadiri S."/>
            <person name="Gnanaolivu R."/>
            <person name="Hernandez B."/>
            <person name="Skinner E."/>
            <person name="Javaid M."/>
            <person name="Lee S."/>
            <person name="Li M."/>
            <person name="Ming W."/>
            <person name="Munidasa M."/>
            <person name="Muniz J."/>
            <person name="Nguyen L."/>
            <person name="Hughes D."/>
            <person name="Osuji N."/>
            <person name="Pu L.-L."/>
            <person name="Puazo M."/>
            <person name="Qu C."/>
            <person name="Quiroz J."/>
            <person name="Raj R."/>
            <person name="Weissenberger G."/>
            <person name="Xin Y."/>
            <person name="Zou X."/>
            <person name="Han Y."/>
            <person name="Worley K."/>
            <person name="Muzny D."/>
            <person name="Gibbs R."/>
        </authorList>
    </citation>
    <scope>NUCLEOTIDE SEQUENCE</scope>
    <source>
        <strain evidence="2">Sampled in the wild</strain>
    </source>
</reference>
<feature type="region of interest" description="Disordered" evidence="1">
    <location>
        <begin position="1"/>
        <end position="129"/>
    </location>
</feature>
<proteinExistence type="predicted"/>
<dbReference type="AlphaFoldDB" id="A0A8K0JX94"/>
<evidence type="ECO:0000256" key="1">
    <source>
        <dbReference type="SAM" id="MobiDB-lite"/>
    </source>
</evidence>
<dbReference type="EMBL" id="KZ308192">
    <property type="protein sequence ID" value="KAG8224356.1"/>
    <property type="molecule type" value="Genomic_DNA"/>
</dbReference>
<keyword evidence="3" id="KW-1185">Reference proteome</keyword>
<dbReference type="OrthoDB" id="6086265at2759"/>
<name>A0A8K0JX94_LADFU</name>
<evidence type="ECO:0000313" key="3">
    <source>
        <dbReference type="Proteomes" id="UP000792457"/>
    </source>
</evidence>
<dbReference type="Proteomes" id="UP000792457">
    <property type="component" value="Unassembled WGS sequence"/>
</dbReference>
<feature type="compositionally biased region" description="Polar residues" evidence="1">
    <location>
        <begin position="102"/>
        <end position="113"/>
    </location>
</feature>
<reference evidence="2" key="1">
    <citation type="submission" date="2013-04" db="EMBL/GenBank/DDBJ databases">
        <authorList>
            <person name="Qu J."/>
            <person name="Murali S.C."/>
            <person name="Bandaranaike D."/>
            <person name="Bellair M."/>
            <person name="Blankenburg K."/>
            <person name="Chao H."/>
            <person name="Dinh H."/>
            <person name="Doddapaneni H."/>
            <person name="Downs B."/>
            <person name="Dugan-Rocha S."/>
            <person name="Elkadiri S."/>
            <person name="Gnanaolivu R.D."/>
            <person name="Hernandez B."/>
            <person name="Javaid M."/>
            <person name="Jayaseelan J.C."/>
            <person name="Lee S."/>
            <person name="Li M."/>
            <person name="Ming W."/>
            <person name="Munidasa M."/>
            <person name="Muniz J."/>
            <person name="Nguyen L."/>
            <person name="Ongeri F."/>
            <person name="Osuji N."/>
            <person name="Pu L.-L."/>
            <person name="Puazo M."/>
            <person name="Qu C."/>
            <person name="Quiroz J."/>
            <person name="Raj R."/>
            <person name="Weissenberger G."/>
            <person name="Xin Y."/>
            <person name="Zou X."/>
            <person name="Han Y."/>
            <person name="Richards S."/>
            <person name="Worley K."/>
            <person name="Muzny D."/>
            <person name="Gibbs R."/>
        </authorList>
    </citation>
    <scope>NUCLEOTIDE SEQUENCE</scope>
    <source>
        <strain evidence="2">Sampled in the wild</strain>
    </source>
</reference>
<feature type="compositionally biased region" description="Acidic residues" evidence="1">
    <location>
        <begin position="201"/>
        <end position="212"/>
    </location>
</feature>
<sequence>MESGRIILDDSGSPLFSIDRSNENRMRSNMNRSRGNYYTPYSSPRGENNSSSPGSGQESPDFIPFGFSSPVKSANRGRGQWKRQNYGDKRFYNHGGFRGNASPYQSSRGSFSSPYRGRRGGKRNPGYGDDSADISLYYHHSMVEDPWAELEEKLSISSPKNVCVRVSEGDKSQTVDSSVSDIVSVQSSSNLSLTLGSQGEESVESGSDEVSS</sequence>
<gene>
    <name evidence="2" type="ORF">J437_LFUL004312</name>
</gene>
<feature type="compositionally biased region" description="Polar residues" evidence="1">
    <location>
        <begin position="39"/>
        <end position="58"/>
    </location>
</feature>
<protein>
    <submittedName>
        <fullName evidence="2">Uncharacterized protein</fullName>
    </submittedName>
</protein>
<organism evidence="2 3">
    <name type="scientific">Ladona fulva</name>
    <name type="common">Scarce chaser dragonfly</name>
    <name type="synonym">Libellula fulva</name>
    <dbReference type="NCBI Taxonomy" id="123851"/>
    <lineage>
        <taxon>Eukaryota</taxon>
        <taxon>Metazoa</taxon>
        <taxon>Ecdysozoa</taxon>
        <taxon>Arthropoda</taxon>
        <taxon>Hexapoda</taxon>
        <taxon>Insecta</taxon>
        <taxon>Pterygota</taxon>
        <taxon>Palaeoptera</taxon>
        <taxon>Odonata</taxon>
        <taxon>Epiprocta</taxon>
        <taxon>Anisoptera</taxon>
        <taxon>Libelluloidea</taxon>
        <taxon>Libellulidae</taxon>
        <taxon>Ladona</taxon>
    </lineage>
</organism>
<accession>A0A8K0JX94</accession>
<comment type="caution">
    <text evidence="2">The sequence shown here is derived from an EMBL/GenBank/DDBJ whole genome shotgun (WGS) entry which is preliminary data.</text>
</comment>
<feature type="region of interest" description="Disordered" evidence="1">
    <location>
        <begin position="190"/>
        <end position="212"/>
    </location>
</feature>
<dbReference type="InterPro" id="IPR028265">
    <property type="entry name" value="TTDN1/SICKLE"/>
</dbReference>
<evidence type="ECO:0000313" key="2">
    <source>
        <dbReference type="EMBL" id="KAG8224356.1"/>
    </source>
</evidence>
<feature type="compositionally biased region" description="Low complexity" evidence="1">
    <location>
        <begin position="27"/>
        <end position="36"/>
    </location>
</feature>
<feature type="compositionally biased region" description="Low complexity" evidence="1">
    <location>
        <begin position="190"/>
        <end position="200"/>
    </location>
</feature>
<dbReference type="Pfam" id="PF15502">
    <property type="entry name" value="MPLKIP"/>
    <property type="match status" value="1"/>
</dbReference>